<dbReference type="AlphaFoldDB" id="A0A9D1SA72"/>
<reference evidence="1" key="2">
    <citation type="journal article" date="2021" name="PeerJ">
        <title>Extensive microbial diversity within the chicken gut microbiome revealed by metagenomics and culture.</title>
        <authorList>
            <person name="Gilroy R."/>
            <person name="Ravi A."/>
            <person name="Getino M."/>
            <person name="Pursley I."/>
            <person name="Horton D.L."/>
            <person name="Alikhan N.F."/>
            <person name="Baker D."/>
            <person name="Gharbi K."/>
            <person name="Hall N."/>
            <person name="Watson M."/>
            <person name="Adriaenssens E.M."/>
            <person name="Foster-Nyarko E."/>
            <person name="Jarju S."/>
            <person name="Secka A."/>
            <person name="Antonio M."/>
            <person name="Oren A."/>
            <person name="Chaudhuri R.R."/>
            <person name="La Ragione R."/>
            <person name="Hildebrand F."/>
            <person name="Pallen M.J."/>
        </authorList>
    </citation>
    <scope>NUCLEOTIDE SEQUENCE</scope>
    <source>
        <strain evidence="1">CHK195-15760</strain>
    </source>
</reference>
<accession>A0A9D1SA72</accession>
<dbReference type="EMBL" id="DVNH01000049">
    <property type="protein sequence ID" value="HIU52237.1"/>
    <property type="molecule type" value="Genomic_DNA"/>
</dbReference>
<sequence length="73" mass="8503">MTKQEFCNHYYKVFTEDGKVKPCGRNMCIQLIEICNEISAPPGREPLFYGDARTGMMQIDKIQKLMMYTELFG</sequence>
<dbReference type="Proteomes" id="UP000824093">
    <property type="component" value="Unassembled WGS sequence"/>
</dbReference>
<comment type="caution">
    <text evidence="1">The sequence shown here is derived from an EMBL/GenBank/DDBJ whole genome shotgun (WGS) entry which is preliminary data.</text>
</comment>
<gene>
    <name evidence="1" type="ORF">IAB70_06475</name>
</gene>
<evidence type="ECO:0000313" key="1">
    <source>
        <dbReference type="EMBL" id="HIU52237.1"/>
    </source>
</evidence>
<protein>
    <submittedName>
        <fullName evidence="1">Uncharacterized protein</fullName>
    </submittedName>
</protein>
<reference evidence="1" key="1">
    <citation type="submission" date="2020-10" db="EMBL/GenBank/DDBJ databases">
        <authorList>
            <person name="Gilroy R."/>
        </authorList>
    </citation>
    <scope>NUCLEOTIDE SEQUENCE</scope>
    <source>
        <strain evidence="1">CHK195-15760</strain>
    </source>
</reference>
<evidence type="ECO:0000313" key="2">
    <source>
        <dbReference type="Proteomes" id="UP000824093"/>
    </source>
</evidence>
<proteinExistence type="predicted"/>
<organism evidence="1 2">
    <name type="scientific">Candidatus Merdicola faecigallinarum</name>
    <dbReference type="NCBI Taxonomy" id="2840862"/>
    <lineage>
        <taxon>Bacteria</taxon>
        <taxon>Bacillati</taxon>
        <taxon>Bacillota</taxon>
        <taxon>Clostridia</taxon>
        <taxon>Candidatus Merdicola</taxon>
    </lineage>
</organism>
<name>A0A9D1SA72_9FIRM</name>